<organism evidence="1 3">
    <name type="scientific">Aspergillus hiratsukae</name>
    <dbReference type="NCBI Taxonomy" id="1194566"/>
    <lineage>
        <taxon>Eukaryota</taxon>
        <taxon>Fungi</taxon>
        <taxon>Dikarya</taxon>
        <taxon>Ascomycota</taxon>
        <taxon>Pezizomycotina</taxon>
        <taxon>Eurotiomycetes</taxon>
        <taxon>Eurotiomycetidae</taxon>
        <taxon>Eurotiales</taxon>
        <taxon>Aspergillaceae</taxon>
        <taxon>Aspergillus</taxon>
        <taxon>Aspergillus subgen. Fumigati</taxon>
    </lineage>
</organism>
<keyword evidence="3" id="KW-1185">Reference proteome</keyword>
<reference evidence="1" key="1">
    <citation type="submission" date="2020-06" db="EMBL/GenBank/DDBJ databases">
        <title>Draft genome sequences of strains closely related to Aspergillus parafelis and Aspergillus hiratsukae.</title>
        <authorList>
            <person name="Dos Santos R.A.C."/>
            <person name="Rivero-Menendez O."/>
            <person name="Steenwyk J.L."/>
            <person name="Mead M.E."/>
            <person name="Goldman G.H."/>
            <person name="Alastruey-Izquierdo A."/>
            <person name="Rokas A."/>
        </authorList>
    </citation>
    <scope>NUCLEOTIDE SEQUENCE</scope>
    <source>
        <strain evidence="1">CNM-CM5793</strain>
        <strain evidence="2">CNM-CM6106</strain>
    </source>
</reference>
<proteinExistence type="predicted"/>
<evidence type="ECO:0000313" key="3">
    <source>
        <dbReference type="Proteomes" id="UP000630445"/>
    </source>
</evidence>
<dbReference type="AlphaFoldDB" id="A0A8H6UHR5"/>
<dbReference type="EMBL" id="JACBAD010001535">
    <property type="protein sequence ID" value="KAF7139734.1"/>
    <property type="molecule type" value="Genomic_DNA"/>
</dbReference>
<gene>
    <name evidence="1" type="ORF">CNMCM5793_007669</name>
    <name evidence="2" type="ORF">CNMCM6106_008697</name>
</gene>
<dbReference type="Proteomes" id="UP000630445">
    <property type="component" value="Unassembled WGS sequence"/>
</dbReference>
<comment type="caution">
    <text evidence="1">The sequence shown here is derived from an EMBL/GenBank/DDBJ whole genome shotgun (WGS) entry which is preliminary data.</text>
</comment>
<name>A0A8H6UHR5_9EURO</name>
<evidence type="ECO:0000313" key="1">
    <source>
        <dbReference type="EMBL" id="KAF7139734.1"/>
    </source>
</evidence>
<sequence>MLTEAQADLLQQMLELGQRLQGYTASATATVHGPDPPPEDATRVASAALNRTCLLFCISLLDHVLRRDLFESVVVGFLAILGVDERMENFRGAHVFTPILSGFIKIGQLLVIQRAVLAVEEGTVDEPSSILNEMRQRFLIHGCATPVGWALRLRTYGKKIKIHQTPVLPGHVDWSDDGNTLSYRGQNLHMVDFQRFTHSQVEMLQGQLNGLLLQTLSSSPPPIPDLHLSQLHDDHAHPGTGWNLLRDPRNKTQLAGHERWVIDCIITDPLLREQFIEPSTDRNRFIWKKQMATEYLTQVDQFLERLLIVCHLTSGQPARGTEILSLRHVNTWHGQHRGIFVENGLVGLVTAYHKGYHMTGSTCLIHRYLPERASKILVYYLWLVHPFQRQLRTLAFQDTTPMSPFLWPPGAGGFTSDRLSKALRREFQQCLDIRITLADYRHVANAISRRHLRVHGFQREYEIPVHPADIQSARTSWTSSMMYARPQNEAPGHLEARRWEYRVVSRGWHHLLGFTDDSASAKRTPADLYPDDLRIDHIARKRQKHVHLDGVAGKNFRRLEAF</sequence>
<dbReference type="EMBL" id="JACBAF010001560">
    <property type="protein sequence ID" value="KAF7174409.1"/>
    <property type="molecule type" value="Genomic_DNA"/>
</dbReference>
<protein>
    <submittedName>
        <fullName evidence="1">Uncharacterized protein</fullName>
    </submittedName>
</protein>
<accession>A0A8H6UHR5</accession>
<dbReference type="Proteomes" id="UP000662466">
    <property type="component" value="Unassembled WGS sequence"/>
</dbReference>
<evidence type="ECO:0000313" key="2">
    <source>
        <dbReference type="EMBL" id="KAF7174409.1"/>
    </source>
</evidence>
<dbReference type="OrthoDB" id="4365774at2759"/>